<keyword evidence="3" id="KW-0560">Oxidoreductase</keyword>
<evidence type="ECO:0000313" key="6">
    <source>
        <dbReference type="EMBL" id="KAG5400897.1"/>
    </source>
</evidence>
<keyword evidence="5" id="KW-0472">Membrane</keyword>
<evidence type="ECO:0000256" key="1">
    <source>
        <dbReference type="ARBA" id="ARBA00009333"/>
    </source>
</evidence>
<comment type="caution">
    <text evidence="6">The sequence shown here is derived from an EMBL/GenBank/DDBJ whole genome shotgun (WGS) entry which is preliminary data.</text>
</comment>
<sequence length="223" mass="25008">MANNIAPSGQLTTNTDAENLPGFPKGILGIDIVDKFHKQSERFGTEIFTERSRRSISPRGHSSSSPIRELCSPTHRCRHHLHRSCCETAELCRIWAYAVCDGATPIFTNKIVLMTVPDSGAIRVTVPDSGATRVTVLDRAEQPECMFQRQRFLRKLQPISGFALISLFSLPAACGFDISSFYVSPDYFALFLEKKPDLRVGDLRFCYFVKGEGHLSRLREEPP</sequence>
<accession>A0ABQ7MQE3</accession>
<evidence type="ECO:0000256" key="4">
    <source>
        <dbReference type="SAM" id="MobiDB-lite"/>
    </source>
</evidence>
<dbReference type="PANTHER" id="PTHR48105">
    <property type="entry name" value="THIOREDOXIN REDUCTASE 1-RELATED-RELATED"/>
    <property type="match status" value="1"/>
</dbReference>
<reference evidence="6 7" key="1">
    <citation type="submission" date="2021-03" db="EMBL/GenBank/DDBJ databases">
        <authorList>
            <person name="King G.J."/>
            <person name="Bancroft I."/>
            <person name="Baten A."/>
            <person name="Bloomfield J."/>
            <person name="Borpatragohain P."/>
            <person name="He Z."/>
            <person name="Irish N."/>
            <person name="Irwin J."/>
            <person name="Liu K."/>
            <person name="Mauleon R.P."/>
            <person name="Moore J."/>
            <person name="Morris R."/>
            <person name="Ostergaard L."/>
            <person name="Wang B."/>
            <person name="Wells R."/>
        </authorList>
    </citation>
    <scope>NUCLEOTIDE SEQUENCE [LARGE SCALE GENOMIC DNA]</scope>
    <source>
        <strain evidence="6">R-o-18</strain>
        <tissue evidence="6">Leaf</tissue>
    </source>
</reference>
<keyword evidence="5" id="KW-1133">Transmembrane helix</keyword>
<gene>
    <name evidence="6" type="primary">A04g504880.1_BraROA</name>
    <name evidence="6" type="ORF">IGI04_015504</name>
</gene>
<comment type="similarity">
    <text evidence="1">Belongs to the class-II pyridine nucleotide-disulfide oxidoreductase family.</text>
</comment>
<keyword evidence="5" id="KW-0812">Transmembrane</keyword>
<keyword evidence="2" id="KW-0285">Flavoprotein</keyword>
<dbReference type="InterPro" id="IPR036188">
    <property type="entry name" value="FAD/NAD-bd_sf"/>
</dbReference>
<evidence type="ECO:0000256" key="2">
    <source>
        <dbReference type="ARBA" id="ARBA00022630"/>
    </source>
</evidence>
<dbReference type="Gene3D" id="3.50.50.60">
    <property type="entry name" value="FAD/NAD(P)-binding domain"/>
    <property type="match status" value="1"/>
</dbReference>
<evidence type="ECO:0000256" key="5">
    <source>
        <dbReference type="SAM" id="Phobius"/>
    </source>
</evidence>
<protein>
    <submittedName>
        <fullName evidence="6">Uncharacterized protein</fullName>
    </submittedName>
</protein>
<organism evidence="6 7">
    <name type="scientific">Brassica rapa subsp. trilocularis</name>
    <dbReference type="NCBI Taxonomy" id="1813537"/>
    <lineage>
        <taxon>Eukaryota</taxon>
        <taxon>Viridiplantae</taxon>
        <taxon>Streptophyta</taxon>
        <taxon>Embryophyta</taxon>
        <taxon>Tracheophyta</taxon>
        <taxon>Spermatophyta</taxon>
        <taxon>Magnoliopsida</taxon>
        <taxon>eudicotyledons</taxon>
        <taxon>Gunneridae</taxon>
        <taxon>Pentapetalae</taxon>
        <taxon>rosids</taxon>
        <taxon>malvids</taxon>
        <taxon>Brassicales</taxon>
        <taxon>Brassicaceae</taxon>
        <taxon>Brassiceae</taxon>
        <taxon>Brassica</taxon>
    </lineage>
</organism>
<dbReference type="InterPro" id="IPR050097">
    <property type="entry name" value="Ferredoxin-NADP_redctase_2"/>
</dbReference>
<feature type="region of interest" description="Disordered" evidence="4">
    <location>
        <begin position="47"/>
        <end position="67"/>
    </location>
</feature>
<feature type="transmembrane region" description="Helical" evidence="5">
    <location>
        <begin position="159"/>
        <end position="183"/>
    </location>
</feature>
<evidence type="ECO:0000313" key="7">
    <source>
        <dbReference type="Proteomes" id="UP000823674"/>
    </source>
</evidence>
<dbReference type="EMBL" id="JADBGQ010000004">
    <property type="protein sequence ID" value="KAG5400897.1"/>
    <property type="molecule type" value="Genomic_DNA"/>
</dbReference>
<feature type="compositionally biased region" description="Low complexity" evidence="4">
    <location>
        <begin position="55"/>
        <end position="67"/>
    </location>
</feature>
<proteinExistence type="inferred from homology"/>
<evidence type="ECO:0000256" key="3">
    <source>
        <dbReference type="ARBA" id="ARBA00023002"/>
    </source>
</evidence>
<name>A0ABQ7MQE3_BRACM</name>
<dbReference type="Proteomes" id="UP000823674">
    <property type="component" value="Chromosome A04"/>
</dbReference>
<keyword evidence="7" id="KW-1185">Reference proteome</keyword>